<dbReference type="PATRIC" id="fig|272632.4.peg.746"/>
<evidence type="ECO:0000313" key="2">
    <source>
        <dbReference type="Proteomes" id="UP000001016"/>
    </source>
</evidence>
<dbReference type="Proteomes" id="UP000001016">
    <property type="component" value="Chromosome"/>
</dbReference>
<evidence type="ECO:0000313" key="1">
    <source>
        <dbReference type="EMBL" id="CAE77313.1"/>
    </source>
</evidence>
<name>Q6MSS5_MYCMS</name>
<organism evidence="1 2">
    <name type="scientific">Mycoplasma mycoides subsp. mycoides SC (strain CCUG 32753 / NCTC 10114 / PG1)</name>
    <dbReference type="NCBI Taxonomy" id="272632"/>
    <lineage>
        <taxon>Bacteria</taxon>
        <taxon>Bacillati</taxon>
        <taxon>Mycoplasmatota</taxon>
        <taxon>Mollicutes</taxon>
        <taxon>Mycoplasmataceae</taxon>
        <taxon>Mycoplasma</taxon>
    </lineage>
</organism>
<dbReference type="AlphaFoldDB" id="Q6MSS5"/>
<dbReference type="STRING" id="272632.MSC_0694"/>
<dbReference type="KEGG" id="mmy:MSC_0694"/>
<gene>
    <name evidence="1" type="ordered locus">MSC_0694</name>
</gene>
<accession>Q6MSS5</accession>
<dbReference type="RefSeq" id="WP_011166864.1">
    <property type="nucleotide sequence ID" value="NC_005364.2"/>
</dbReference>
<dbReference type="EMBL" id="BX293980">
    <property type="protein sequence ID" value="CAE77313.1"/>
    <property type="molecule type" value="Genomic_DNA"/>
</dbReference>
<proteinExistence type="predicted"/>
<dbReference type="HOGENOM" id="CLU_3202285_0_0_14"/>
<sequence length="45" mass="5395">MKFIDCNDCNLINPNISKYLFSKEFFLNLEVHPNLESELNKYEVK</sequence>
<keyword evidence="2" id="KW-1185">Reference proteome</keyword>
<reference evidence="1 2" key="1">
    <citation type="journal article" date="2004" name="Genome Res.">
        <title>The genome sequence of Mycoplasma mycoides subsp. mycoides SC type strain PG1T, the causative agent of contagious bovine pleuropneumonia (CBPP).</title>
        <authorList>
            <person name="Westberg J."/>
            <person name="Persson A."/>
            <person name="Holmberg A."/>
            <person name="Goesmann A."/>
            <person name="Lundeberg J."/>
            <person name="Johansson K.-E."/>
            <person name="Pettersson B."/>
            <person name="Uhlen M."/>
        </authorList>
    </citation>
    <scope>NUCLEOTIDE SEQUENCE [LARGE SCALE GENOMIC DNA]</scope>
    <source>
        <strain evidence="1 2">PG1</strain>
    </source>
</reference>
<protein>
    <submittedName>
        <fullName evidence="1">Uncharacterized protein</fullName>
    </submittedName>
</protein>